<protein>
    <submittedName>
        <fullName evidence="7">Type IV secretion system DNA-binding domain-containing protein</fullName>
    </submittedName>
</protein>
<dbReference type="InterPro" id="IPR032689">
    <property type="entry name" value="TraG-D_C"/>
</dbReference>
<evidence type="ECO:0000256" key="4">
    <source>
        <dbReference type="ARBA" id="ARBA00022989"/>
    </source>
</evidence>
<dbReference type="PANTHER" id="PTHR37937:SF1">
    <property type="entry name" value="CONJUGATIVE TRANSFER: DNA TRANSPORT"/>
    <property type="match status" value="1"/>
</dbReference>
<organism evidence="7 8">
    <name type="scientific">Stenomitos frigidus AS-A4</name>
    <dbReference type="NCBI Taxonomy" id="2933935"/>
    <lineage>
        <taxon>Bacteria</taxon>
        <taxon>Bacillati</taxon>
        <taxon>Cyanobacteriota</taxon>
        <taxon>Cyanophyceae</taxon>
        <taxon>Leptolyngbyales</taxon>
        <taxon>Leptolyngbyaceae</taxon>
        <taxon>Stenomitos</taxon>
    </lineage>
</organism>
<keyword evidence="7" id="KW-0238">DNA-binding</keyword>
<keyword evidence="5" id="KW-0472">Membrane</keyword>
<evidence type="ECO:0000259" key="6">
    <source>
        <dbReference type="Pfam" id="PF12696"/>
    </source>
</evidence>
<dbReference type="Pfam" id="PF12696">
    <property type="entry name" value="TraG-D_C"/>
    <property type="match status" value="1"/>
</dbReference>
<keyword evidence="2" id="KW-1003">Cell membrane</keyword>
<keyword evidence="4" id="KW-1133">Transmembrane helix</keyword>
<dbReference type="EMBL" id="JAMPLM010000025">
    <property type="protein sequence ID" value="MEP1061020.1"/>
    <property type="molecule type" value="Genomic_DNA"/>
</dbReference>
<evidence type="ECO:0000256" key="5">
    <source>
        <dbReference type="ARBA" id="ARBA00023136"/>
    </source>
</evidence>
<feature type="domain" description="TraD/TraG TraM recognition site" evidence="6">
    <location>
        <begin position="409"/>
        <end position="528"/>
    </location>
</feature>
<evidence type="ECO:0000256" key="3">
    <source>
        <dbReference type="ARBA" id="ARBA00022692"/>
    </source>
</evidence>
<sequence>MSPQDLSATTHTLILAANPVPAPLEALPAFLMSRSGLTLLACAAGLAVMSFFSQDTKSGSTKANEKARAKWASKREISAARKLAIKQLNGRSRKAACVWIVRPETLVYPECVLKRRTTRNGKPTAFPPAPELGSIPKETPVQLKGDTKTIWIPDTQRSIMVVGAPGSGKTFSAIDPAIRSVVEQGYPLVLYDFKYPTQTSAVAWYAEQLGYKIHVFAPGFPESDVLNLMDFLCGDPNRDSADARQLANTMNKNFKIGASGGGDPFFDSAGDQFTQAVMMLTKQMKYADVLMTSVIMSAPQLIERLYPESSGIDPWIRQAFGQIFSVKDSEKTVSSIIGTASLNFGKLVMPKILAACIGETTLPLDLDGKTMVVFGLNRELRDVMGPIVATAIHMLINRNLFRTGGRKDPLFCVLDELPTIYLPQLVNWENESRSDGFNGIIGFQNKSQLKKIYGDEMSLAIMGGCATKFIFNPGEVESAEYFSKFFGDEEIVRKNKSKTLGGGKPSTSHSLEVGTRKLVSPEEFICLPPGTCVMTNPAYENKEMSYLPRRIKMTIPPAEIELAGLIERKWSAVQSRLVERAASSFRMPTQEDVNVRVAEFNERFPVPVEGEAAEAPPPVDVLAGLFG</sequence>
<comment type="subcellular location">
    <subcellularLocation>
        <location evidence="1">Cell membrane</location>
        <topology evidence="1">Multi-pass membrane protein</topology>
    </subcellularLocation>
</comment>
<keyword evidence="3" id="KW-0812">Transmembrane</keyword>
<evidence type="ECO:0000313" key="7">
    <source>
        <dbReference type="EMBL" id="MEP1061020.1"/>
    </source>
</evidence>
<dbReference type="Proteomes" id="UP001476950">
    <property type="component" value="Unassembled WGS sequence"/>
</dbReference>
<reference evidence="7 8" key="1">
    <citation type="submission" date="2022-04" db="EMBL/GenBank/DDBJ databases">
        <title>Positive selection, recombination, and allopatry shape intraspecific diversity of widespread and dominant cyanobacteria.</title>
        <authorList>
            <person name="Wei J."/>
            <person name="Shu W."/>
            <person name="Hu C."/>
        </authorList>
    </citation>
    <scope>NUCLEOTIDE SEQUENCE [LARGE SCALE GENOMIC DNA]</scope>
    <source>
        <strain evidence="7 8">AS-A4</strain>
    </source>
</reference>
<proteinExistence type="predicted"/>
<dbReference type="RefSeq" id="WP_190447124.1">
    <property type="nucleotide sequence ID" value="NZ_JAMPLM010000025.1"/>
</dbReference>
<dbReference type="InterPro" id="IPR027417">
    <property type="entry name" value="P-loop_NTPase"/>
</dbReference>
<evidence type="ECO:0000256" key="1">
    <source>
        <dbReference type="ARBA" id="ARBA00004651"/>
    </source>
</evidence>
<accession>A0ABV0KRM4</accession>
<dbReference type="SUPFAM" id="SSF52540">
    <property type="entry name" value="P-loop containing nucleoside triphosphate hydrolases"/>
    <property type="match status" value="1"/>
</dbReference>
<comment type="caution">
    <text evidence="7">The sequence shown here is derived from an EMBL/GenBank/DDBJ whole genome shotgun (WGS) entry which is preliminary data.</text>
</comment>
<dbReference type="Gene3D" id="3.40.50.300">
    <property type="entry name" value="P-loop containing nucleotide triphosphate hydrolases"/>
    <property type="match status" value="1"/>
</dbReference>
<dbReference type="CDD" id="cd01127">
    <property type="entry name" value="TrwB_TraG_TraD_VirD4"/>
    <property type="match status" value="1"/>
</dbReference>
<dbReference type="GO" id="GO:0003677">
    <property type="term" value="F:DNA binding"/>
    <property type="evidence" value="ECO:0007669"/>
    <property type="project" value="UniProtKB-KW"/>
</dbReference>
<evidence type="ECO:0000313" key="8">
    <source>
        <dbReference type="Proteomes" id="UP001476950"/>
    </source>
</evidence>
<dbReference type="PANTHER" id="PTHR37937">
    <property type="entry name" value="CONJUGATIVE TRANSFER: DNA TRANSPORT"/>
    <property type="match status" value="1"/>
</dbReference>
<dbReference type="InterPro" id="IPR051539">
    <property type="entry name" value="T4SS-coupling_protein"/>
</dbReference>
<gene>
    <name evidence="7" type="ORF">NDI38_21550</name>
</gene>
<evidence type="ECO:0000256" key="2">
    <source>
        <dbReference type="ARBA" id="ARBA00022475"/>
    </source>
</evidence>
<keyword evidence="8" id="KW-1185">Reference proteome</keyword>
<name>A0ABV0KRM4_9CYAN</name>